<dbReference type="CDD" id="cd00383">
    <property type="entry name" value="trans_reg_C"/>
    <property type="match status" value="1"/>
</dbReference>
<evidence type="ECO:0000256" key="4">
    <source>
        <dbReference type="ARBA" id="ARBA00023125"/>
    </source>
</evidence>
<keyword evidence="2" id="KW-0902">Two-component regulatory system</keyword>
<dbReference type="PANTHER" id="PTHR48111:SF38">
    <property type="entry name" value="TWO-COMPONENT RESPONSE REGULATOR"/>
    <property type="match status" value="1"/>
</dbReference>
<dbReference type="PROSITE" id="PS51755">
    <property type="entry name" value="OMPR_PHOB"/>
    <property type="match status" value="1"/>
</dbReference>
<gene>
    <name evidence="10" type="ORF">CEY15_08985</name>
</gene>
<dbReference type="InterPro" id="IPR001789">
    <property type="entry name" value="Sig_transdc_resp-reg_receiver"/>
</dbReference>
<dbReference type="GO" id="GO:0006355">
    <property type="term" value="P:regulation of DNA-templated transcription"/>
    <property type="evidence" value="ECO:0007669"/>
    <property type="project" value="InterPro"/>
</dbReference>
<dbReference type="GO" id="GO:0000976">
    <property type="term" value="F:transcription cis-regulatory region binding"/>
    <property type="evidence" value="ECO:0007669"/>
    <property type="project" value="TreeGrafter"/>
</dbReference>
<keyword evidence="1 6" id="KW-0597">Phosphoprotein</keyword>
<dbReference type="GO" id="GO:0000156">
    <property type="term" value="F:phosphorelay response regulator activity"/>
    <property type="evidence" value="ECO:0007669"/>
    <property type="project" value="TreeGrafter"/>
</dbReference>
<dbReference type="GO" id="GO:0005829">
    <property type="term" value="C:cytosol"/>
    <property type="evidence" value="ECO:0007669"/>
    <property type="project" value="TreeGrafter"/>
</dbReference>
<keyword evidence="3" id="KW-0805">Transcription regulation</keyword>
<feature type="modified residue" description="4-aspartylphosphate" evidence="6">
    <location>
        <position position="53"/>
    </location>
</feature>
<dbReference type="Gene3D" id="6.10.250.690">
    <property type="match status" value="1"/>
</dbReference>
<reference evidence="11" key="1">
    <citation type="submission" date="2017-09" db="EMBL/GenBank/DDBJ databases">
        <authorList>
            <person name="Zhang Y."/>
            <person name="Huang X."/>
            <person name="Liu J."/>
            <person name="Lu L."/>
            <person name="Peng K."/>
        </authorList>
    </citation>
    <scope>NUCLEOTIDE SEQUENCE [LARGE SCALE GENOMIC DNA]</scope>
    <source>
        <strain evidence="11">S-XJ-1</strain>
    </source>
</reference>
<keyword evidence="11" id="KW-1185">Reference proteome</keyword>
<dbReference type="Pfam" id="PF00072">
    <property type="entry name" value="Response_reg"/>
    <property type="match status" value="1"/>
</dbReference>
<keyword evidence="5" id="KW-0804">Transcription</keyword>
<dbReference type="OrthoDB" id="5242569at2"/>
<evidence type="ECO:0000259" key="8">
    <source>
        <dbReference type="PROSITE" id="PS50110"/>
    </source>
</evidence>
<dbReference type="InterPro" id="IPR039420">
    <property type="entry name" value="WalR-like"/>
</dbReference>
<evidence type="ECO:0000259" key="9">
    <source>
        <dbReference type="PROSITE" id="PS51755"/>
    </source>
</evidence>
<evidence type="ECO:0000256" key="2">
    <source>
        <dbReference type="ARBA" id="ARBA00023012"/>
    </source>
</evidence>
<dbReference type="InterPro" id="IPR036388">
    <property type="entry name" value="WH-like_DNA-bd_sf"/>
</dbReference>
<dbReference type="SMART" id="SM00862">
    <property type="entry name" value="Trans_reg_C"/>
    <property type="match status" value="1"/>
</dbReference>
<feature type="domain" description="OmpR/PhoB-type" evidence="9">
    <location>
        <begin position="127"/>
        <end position="220"/>
    </location>
</feature>
<dbReference type="EMBL" id="NTGA01000015">
    <property type="protein sequence ID" value="PAY23432.1"/>
    <property type="molecule type" value="Genomic_DNA"/>
</dbReference>
<dbReference type="PROSITE" id="PS50110">
    <property type="entry name" value="RESPONSE_REGULATORY"/>
    <property type="match status" value="1"/>
</dbReference>
<evidence type="ECO:0000256" key="3">
    <source>
        <dbReference type="ARBA" id="ARBA00023015"/>
    </source>
</evidence>
<dbReference type="Gene3D" id="3.40.50.2300">
    <property type="match status" value="1"/>
</dbReference>
<dbReference type="FunFam" id="1.10.10.10:FF:000005">
    <property type="entry name" value="Two-component system response regulator"/>
    <property type="match status" value="1"/>
</dbReference>
<dbReference type="SMART" id="SM00448">
    <property type="entry name" value="REC"/>
    <property type="match status" value="1"/>
</dbReference>
<protein>
    <submittedName>
        <fullName evidence="10">DNA-binding response regulator</fullName>
    </submittedName>
</protein>
<dbReference type="InterPro" id="IPR001867">
    <property type="entry name" value="OmpR/PhoB-type_DNA-bd"/>
</dbReference>
<dbReference type="Proteomes" id="UP000218810">
    <property type="component" value="Unassembled WGS sequence"/>
</dbReference>
<dbReference type="Pfam" id="PF00486">
    <property type="entry name" value="Trans_reg_C"/>
    <property type="match status" value="1"/>
</dbReference>
<dbReference type="PANTHER" id="PTHR48111">
    <property type="entry name" value="REGULATOR OF RPOS"/>
    <property type="match status" value="1"/>
</dbReference>
<sequence length="220" mass="24638">MTNVLVVEDDDLIRSVLVKALGGAEYTALEAVDGESARSILSTISDIDLMLLDIGLPDVDGLTLLREARDRGFAAPVIILTARDTVANTVEGLDSGANDYMVKPFRVPELLARIRLRLREHEASEDPGILEHAGMRLDIRTRRVEVDGRIQELTNREYSLLEMLLRNKGETISREQLLESVWGMDFDPGSNIVNVYIRSLRRKIGENKVHTVRGVGYRVE</sequence>
<dbReference type="Gene3D" id="1.10.10.10">
    <property type="entry name" value="Winged helix-like DNA-binding domain superfamily/Winged helix DNA-binding domain"/>
    <property type="match status" value="1"/>
</dbReference>
<dbReference type="SUPFAM" id="SSF52172">
    <property type="entry name" value="CheY-like"/>
    <property type="match status" value="1"/>
</dbReference>
<comment type="caution">
    <text evidence="10">The sequence shown here is derived from an EMBL/GenBank/DDBJ whole genome shotgun (WGS) entry which is preliminary data.</text>
</comment>
<evidence type="ECO:0000313" key="11">
    <source>
        <dbReference type="Proteomes" id="UP000218810"/>
    </source>
</evidence>
<evidence type="ECO:0000313" key="10">
    <source>
        <dbReference type="EMBL" id="PAY23432.1"/>
    </source>
</evidence>
<feature type="domain" description="Response regulatory" evidence="8">
    <location>
        <begin position="3"/>
        <end position="118"/>
    </location>
</feature>
<dbReference type="RefSeq" id="WP_017836154.1">
    <property type="nucleotide sequence ID" value="NZ_NTGA01000015.1"/>
</dbReference>
<organism evidence="10 11">
    <name type="scientific">Dietzia natronolimnaea</name>
    <dbReference type="NCBI Taxonomy" id="161920"/>
    <lineage>
        <taxon>Bacteria</taxon>
        <taxon>Bacillati</taxon>
        <taxon>Actinomycetota</taxon>
        <taxon>Actinomycetes</taxon>
        <taxon>Mycobacteriales</taxon>
        <taxon>Dietziaceae</taxon>
        <taxon>Dietzia</taxon>
    </lineage>
</organism>
<evidence type="ECO:0000256" key="7">
    <source>
        <dbReference type="PROSITE-ProRule" id="PRU01091"/>
    </source>
</evidence>
<proteinExistence type="predicted"/>
<dbReference type="AlphaFoldDB" id="A0A2A2WQF0"/>
<keyword evidence="4 7" id="KW-0238">DNA-binding</keyword>
<accession>A0A2A2WQF0</accession>
<evidence type="ECO:0000256" key="5">
    <source>
        <dbReference type="ARBA" id="ARBA00023163"/>
    </source>
</evidence>
<name>A0A2A2WQF0_9ACTN</name>
<feature type="DNA-binding region" description="OmpR/PhoB-type" evidence="7">
    <location>
        <begin position="127"/>
        <end position="220"/>
    </location>
</feature>
<dbReference type="InterPro" id="IPR011006">
    <property type="entry name" value="CheY-like_superfamily"/>
</dbReference>
<evidence type="ECO:0000256" key="1">
    <source>
        <dbReference type="ARBA" id="ARBA00022553"/>
    </source>
</evidence>
<evidence type="ECO:0000256" key="6">
    <source>
        <dbReference type="PROSITE-ProRule" id="PRU00169"/>
    </source>
</evidence>
<dbReference type="GO" id="GO:0032993">
    <property type="term" value="C:protein-DNA complex"/>
    <property type="evidence" value="ECO:0007669"/>
    <property type="project" value="TreeGrafter"/>
</dbReference>